<comment type="caution">
    <text evidence="1">The sequence shown here is derived from an EMBL/GenBank/DDBJ whole genome shotgun (WGS) entry which is preliminary data.</text>
</comment>
<reference evidence="1" key="2">
    <citation type="journal article" date="2021" name="PeerJ">
        <title>Extensive microbial diversity within the chicken gut microbiome revealed by metagenomics and culture.</title>
        <authorList>
            <person name="Gilroy R."/>
            <person name="Ravi A."/>
            <person name="Getino M."/>
            <person name="Pursley I."/>
            <person name="Horton D.L."/>
            <person name="Alikhan N.F."/>
            <person name="Baker D."/>
            <person name="Gharbi K."/>
            <person name="Hall N."/>
            <person name="Watson M."/>
            <person name="Adriaenssens E.M."/>
            <person name="Foster-Nyarko E."/>
            <person name="Jarju S."/>
            <person name="Secka A."/>
            <person name="Antonio M."/>
            <person name="Oren A."/>
            <person name="Chaudhuri R.R."/>
            <person name="La Ragione R."/>
            <person name="Hildebrand F."/>
            <person name="Pallen M.J."/>
        </authorList>
    </citation>
    <scope>NUCLEOTIDE SEQUENCE</scope>
    <source>
        <strain evidence="1">CHK189-12415</strain>
    </source>
</reference>
<name>A0A9D1J5M4_9FIRM</name>
<reference evidence="1" key="1">
    <citation type="submission" date="2020-10" db="EMBL/GenBank/DDBJ databases">
        <authorList>
            <person name="Gilroy R."/>
        </authorList>
    </citation>
    <scope>NUCLEOTIDE SEQUENCE</scope>
    <source>
        <strain evidence="1">CHK189-12415</strain>
    </source>
</reference>
<gene>
    <name evidence="1" type="ORF">IAB37_08960</name>
</gene>
<dbReference type="AlphaFoldDB" id="A0A9D1J5M4"/>
<sequence>MAFCLPSCGGESREEAAAGSVSDGLGIDIAGGEEVSYSDTHGGFLGDGITYAAYRFADSNVREQIEESGEWMPLPMDEVAAVLAYGVTEHGEGYTINRGPYLTDEEQEPLLPEVENGYYRLIDRQMENGFVTAAMLERASLNFTLGIYDTDTDTLYYCEMDT</sequence>
<evidence type="ECO:0000313" key="1">
    <source>
        <dbReference type="EMBL" id="HIR61688.1"/>
    </source>
</evidence>
<dbReference type="EMBL" id="DVHA01000290">
    <property type="protein sequence ID" value="HIR61688.1"/>
    <property type="molecule type" value="Genomic_DNA"/>
</dbReference>
<accession>A0A9D1J5M4</accession>
<organism evidence="1 2">
    <name type="scientific">Candidatus Faecivivens stercoravium</name>
    <dbReference type="NCBI Taxonomy" id="2840803"/>
    <lineage>
        <taxon>Bacteria</taxon>
        <taxon>Bacillati</taxon>
        <taxon>Bacillota</taxon>
        <taxon>Clostridia</taxon>
        <taxon>Eubacteriales</taxon>
        <taxon>Oscillospiraceae</taxon>
        <taxon>Oscillospiraceae incertae sedis</taxon>
        <taxon>Candidatus Faecivivens</taxon>
    </lineage>
</organism>
<dbReference type="Proteomes" id="UP000824241">
    <property type="component" value="Unassembled WGS sequence"/>
</dbReference>
<protein>
    <submittedName>
        <fullName evidence="1">Uncharacterized protein</fullName>
    </submittedName>
</protein>
<evidence type="ECO:0000313" key="2">
    <source>
        <dbReference type="Proteomes" id="UP000824241"/>
    </source>
</evidence>
<proteinExistence type="predicted"/>